<dbReference type="PROSITE" id="PS50835">
    <property type="entry name" value="IG_LIKE"/>
    <property type="match status" value="1"/>
</dbReference>
<dbReference type="InterPro" id="IPR036179">
    <property type="entry name" value="Ig-like_dom_sf"/>
</dbReference>
<feature type="domain" description="Ig-like" evidence="1">
    <location>
        <begin position="38"/>
        <end position="132"/>
    </location>
</feature>
<reference evidence="2" key="1">
    <citation type="submission" date="2021-01" db="EMBL/GenBank/DDBJ databases">
        <authorList>
            <person name="Zahm M."/>
            <person name="Roques C."/>
            <person name="Cabau C."/>
            <person name="Klopp C."/>
            <person name="Donnadieu C."/>
            <person name="Jouanno E."/>
            <person name="Lampietro C."/>
            <person name="Louis A."/>
            <person name="Herpin A."/>
            <person name="Echchiki A."/>
            <person name="Berthelot C."/>
            <person name="Parey E."/>
            <person name="Roest-Crollius H."/>
            <person name="Braasch I."/>
            <person name="Postlethwait J."/>
            <person name="Bobe J."/>
            <person name="Montfort J."/>
            <person name="Bouchez O."/>
            <person name="Begum T."/>
            <person name="Mejri S."/>
            <person name="Adams A."/>
            <person name="Chen W.-J."/>
            <person name="Guiguen Y."/>
        </authorList>
    </citation>
    <scope>NUCLEOTIDE SEQUENCE</scope>
    <source>
        <strain evidence="2">YG-15Mar2019-1</strain>
        <tissue evidence="2">Brain</tissue>
    </source>
</reference>
<dbReference type="InterPro" id="IPR013783">
    <property type="entry name" value="Ig-like_fold"/>
</dbReference>
<dbReference type="PANTHER" id="PTHR15317:SF1">
    <property type="entry name" value="T-CELL SURFACE PROTEIN TACTILE"/>
    <property type="match status" value="1"/>
</dbReference>
<dbReference type="AlphaFoldDB" id="A0A9D3QA15"/>
<dbReference type="InterPro" id="IPR042381">
    <property type="entry name" value="CD96"/>
</dbReference>
<dbReference type="Gene3D" id="2.60.40.10">
    <property type="entry name" value="Immunoglobulins"/>
    <property type="match status" value="1"/>
</dbReference>
<evidence type="ECO:0000259" key="1">
    <source>
        <dbReference type="PROSITE" id="PS50835"/>
    </source>
</evidence>
<dbReference type="SUPFAM" id="SSF48726">
    <property type="entry name" value="Immunoglobulin"/>
    <property type="match status" value="1"/>
</dbReference>
<dbReference type="InterPro" id="IPR007110">
    <property type="entry name" value="Ig-like_dom"/>
</dbReference>
<dbReference type="GO" id="GO:0007160">
    <property type="term" value="P:cell-matrix adhesion"/>
    <property type="evidence" value="ECO:0007669"/>
    <property type="project" value="TreeGrafter"/>
</dbReference>
<dbReference type="OrthoDB" id="10012075at2759"/>
<dbReference type="PANTHER" id="PTHR15317">
    <property type="entry name" value="T-CELL SURFACE PROTEIN TACTILE"/>
    <property type="match status" value="1"/>
</dbReference>
<sequence length="197" mass="21787">MTILVKITAVFFIVSSIFAQGFYSIEVYHMKSINTTAGQNISLPCIIDTDGKSISQIHWKKITAGDKEHSIVIFNPLFPLTKNWDNISLDIMGHGQKLRGSVLQLQEVDNWASGQYMCELTTFPDGTVKTVTNLLVIDVKLSASVTWLNQGAGGEVKAMILCNSTPSADNYSLWPSKNKSSVLRNKTGLFLLQETQD</sequence>
<evidence type="ECO:0000313" key="3">
    <source>
        <dbReference type="Proteomes" id="UP001046870"/>
    </source>
</evidence>
<accession>A0A9D3QA15</accession>
<gene>
    <name evidence="2" type="ORF">MATL_G00048940</name>
</gene>
<dbReference type="GO" id="GO:0006954">
    <property type="term" value="P:inflammatory response"/>
    <property type="evidence" value="ECO:0007669"/>
    <property type="project" value="TreeGrafter"/>
</dbReference>
<evidence type="ECO:0000313" key="2">
    <source>
        <dbReference type="EMBL" id="KAG7484376.1"/>
    </source>
</evidence>
<organism evidence="2 3">
    <name type="scientific">Megalops atlanticus</name>
    <name type="common">Tarpon</name>
    <name type="synonym">Clupea gigantea</name>
    <dbReference type="NCBI Taxonomy" id="7932"/>
    <lineage>
        <taxon>Eukaryota</taxon>
        <taxon>Metazoa</taxon>
        <taxon>Chordata</taxon>
        <taxon>Craniata</taxon>
        <taxon>Vertebrata</taxon>
        <taxon>Euteleostomi</taxon>
        <taxon>Actinopterygii</taxon>
        <taxon>Neopterygii</taxon>
        <taxon>Teleostei</taxon>
        <taxon>Elopiformes</taxon>
        <taxon>Megalopidae</taxon>
        <taxon>Megalops</taxon>
    </lineage>
</organism>
<dbReference type="EMBL" id="JAFDVH010000003">
    <property type="protein sequence ID" value="KAG7484376.1"/>
    <property type="molecule type" value="Genomic_DNA"/>
</dbReference>
<protein>
    <recommendedName>
        <fullName evidence="1">Ig-like domain-containing protein</fullName>
    </recommendedName>
</protein>
<dbReference type="InterPro" id="IPR003599">
    <property type="entry name" value="Ig_sub"/>
</dbReference>
<dbReference type="Proteomes" id="UP001046870">
    <property type="component" value="Chromosome 3"/>
</dbReference>
<keyword evidence="3" id="KW-1185">Reference proteome</keyword>
<name>A0A9D3QA15_MEGAT</name>
<dbReference type="SMART" id="SM00409">
    <property type="entry name" value="IG"/>
    <property type="match status" value="1"/>
</dbReference>
<comment type="caution">
    <text evidence="2">The sequence shown here is derived from an EMBL/GenBank/DDBJ whole genome shotgun (WGS) entry which is preliminary data.</text>
</comment>
<proteinExistence type="predicted"/>